<evidence type="ECO:0000259" key="2">
    <source>
        <dbReference type="Pfam" id="PF00535"/>
    </source>
</evidence>
<dbReference type="GeneID" id="41712600"/>
<feature type="transmembrane region" description="Helical" evidence="1">
    <location>
        <begin position="275"/>
        <end position="292"/>
    </location>
</feature>
<evidence type="ECO:0000313" key="4">
    <source>
        <dbReference type="Proteomes" id="UP000324354"/>
    </source>
</evidence>
<dbReference type="EMBL" id="CP023154">
    <property type="protein sequence ID" value="QEK78476.1"/>
    <property type="molecule type" value="Genomic_DNA"/>
</dbReference>
<organism evidence="3 4">
    <name type="scientific">Pyrococcus furiosus (strain ATCC 43587 / DSM 3638 / JCM 8422 / Vc1)</name>
    <dbReference type="NCBI Taxonomy" id="186497"/>
    <lineage>
        <taxon>Archaea</taxon>
        <taxon>Methanobacteriati</taxon>
        <taxon>Methanobacteriota</taxon>
        <taxon>Thermococci</taxon>
        <taxon>Thermococcales</taxon>
        <taxon>Thermococcaceae</taxon>
        <taxon>Pyrococcus</taxon>
    </lineage>
</organism>
<dbReference type="InterPro" id="IPR001173">
    <property type="entry name" value="Glyco_trans_2-like"/>
</dbReference>
<keyword evidence="1" id="KW-0812">Transmembrane</keyword>
<dbReference type="Proteomes" id="UP000324354">
    <property type="component" value="Chromosome"/>
</dbReference>
<dbReference type="CDD" id="cd04179">
    <property type="entry name" value="DPM_DPG-synthase_like"/>
    <property type="match status" value="1"/>
</dbReference>
<dbReference type="SUPFAM" id="SSF53448">
    <property type="entry name" value="Nucleotide-diphospho-sugar transferases"/>
    <property type="match status" value="1"/>
</dbReference>
<dbReference type="InterPro" id="IPR029044">
    <property type="entry name" value="Nucleotide-diphossugar_trans"/>
</dbReference>
<dbReference type="OrthoDB" id="11098at2157"/>
<dbReference type="AlphaFoldDB" id="A0A5C0XMY2"/>
<dbReference type="RefSeq" id="WP_011011928.1">
    <property type="nucleotide sequence ID" value="NC_003413.1"/>
</dbReference>
<evidence type="ECO:0000313" key="3">
    <source>
        <dbReference type="EMBL" id="QEK78476.1"/>
    </source>
</evidence>
<keyword evidence="1" id="KW-0472">Membrane</keyword>
<dbReference type="PANTHER" id="PTHR10859:SF105">
    <property type="entry name" value="DOLICHYL-PHOSPHATE BETA-D-MANNOSYLTRANSFERASE"/>
    <property type="match status" value="1"/>
</dbReference>
<keyword evidence="1" id="KW-1133">Transmembrane helix</keyword>
<dbReference type="PANTHER" id="PTHR10859">
    <property type="entry name" value="GLYCOSYL TRANSFERASE"/>
    <property type="match status" value="1"/>
</dbReference>
<gene>
    <name evidence="3" type="ORF">PFDSM3638_03975</name>
</gene>
<accession>A0A5C0XMY2</accession>
<feature type="domain" description="Glycosyltransferase 2-like" evidence="2">
    <location>
        <begin position="9"/>
        <end position="171"/>
    </location>
</feature>
<dbReference type="GeneID" id="13301389"/>
<name>A0A5C0XMY2_PYRFU</name>
<dbReference type="Gene3D" id="3.90.550.10">
    <property type="entry name" value="Spore Coat Polysaccharide Biosynthesis Protein SpsA, Chain A"/>
    <property type="match status" value="1"/>
</dbReference>
<dbReference type="FunFam" id="3.90.550.10:FF:000123">
    <property type="entry name" value="Cell wall biosynthesis glycosyltransferase"/>
    <property type="match status" value="1"/>
</dbReference>
<keyword evidence="3" id="KW-0808">Transferase</keyword>
<proteinExistence type="predicted"/>
<sequence>MYKGYKIGVAVPAYNEEKLIGETLKGIPPFVDRIYVVDDASKDNTSKVVEEMMRHDKRIVLIRHAKNKGVGGAIVSGWKKGLEEGMDILAVMAGDNQMDPRDLPALLDPIVEGKVDFTKGNRFLLSYDLKMSYWRRFGTFLLTILTKIASGYWHINDPQNGYVAIKADALRKIDLDKLDSGYFFENDLLIKASVANLRVVNVPVKIRYKIGEKSKIKYSKFIARTSWLLLRSFLWRIWVEYVKRRKFLGFLYLLGFTLIVTSFLIFLIYPTRLEIPLIVLLAGAAIFLGSCIKEKNLKQYLK</sequence>
<dbReference type="GO" id="GO:0006487">
    <property type="term" value="P:protein N-linked glycosylation"/>
    <property type="evidence" value="ECO:0007669"/>
    <property type="project" value="TreeGrafter"/>
</dbReference>
<evidence type="ECO:0000256" key="1">
    <source>
        <dbReference type="SAM" id="Phobius"/>
    </source>
</evidence>
<protein>
    <submittedName>
        <fullName evidence="3">Glycosyltransferase family 2 protein</fullName>
    </submittedName>
</protein>
<reference evidence="3 4" key="1">
    <citation type="submission" date="2017-08" db="EMBL/GenBank/DDBJ databases">
        <title>Resequencing and Reannotation of the genome of Pyrococcus furiosus type strain DSM3638.</title>
        <authorList>
            <person name="Reichelt R.M."/>
            <person name="Bunk B."/>
        </authorList>
    </citation>
    <scope>NUCLEOTIDE SEQUENCE [LARGE SCALE GENOMIC DNA]</scope>
    <source>
        <strain evidence="3 4">DSM 3638</strain>
    </source>
</reference>
<feature type="transmembrane region" description="Helical" evidence="1">
    <location>
        <begin position="250"/>
        <end position="269"/>
    </location>
</feature>
<dbReference type="Pfam" id="PF00535">
    <property type="entry name" value="Glycos_transf_2"/>
    <property type="match status" value="1"/>
</dbReference>
<dbReference type="GO" id="GO:0016740">
    <property type="term" value="F:transferase activity"/>
    <property type="evidence" value="ECO:0007669"/>
    <property type="project" value="UniProtKB-KW"/>
</dbReference>